<organism evidence="2 3">
    <name type="scientific">Telmatospirillum siberiense</name>
    <dbReference type="NCBI Taxonomy" id="382514"/>
    <lineage>
        <taxon>Bacteria</taxon>
        <taxon>Pseudomonadati</taxon>
        <taxon>Pseudomonadota</taxon>
        <taxon>Alphaproteobacteria</taxon>
        <taxon>Rhodospirillales</taxon>
        <taxon>Rhodospirillaceae</taxon>
        <taxon>Telmatospirillum</taxon>
    </lineage>
</organism>
<dbReference type="PANTHER" id="PTHR42782">
    <property type="entry name" value="SI:CH73-314G15.3"/>
    <property type="match status" value="1"/>
</dbReference>
<protein>
    <submittedName>
        <fullName evidence="2">DUF455 domain-containing protein</fullName>
    </submittedName>
</protein>
<name>A0A2N3PXW5_9PROT</name>
<sequence length="239" mass="25927">MAATAWRAETIRSLGAVRPPDRPARPARPQTLPPNRMPKRRLGGAGGRIAMLHALAHIELNAIDLAWDIIARFATPDLPRAFLDDWVVVAQEEARHFTALDELLGELGSAYGALPAHDGLWEAAQKTSDDLLARLAIVPMTLEARALDTAPATIARLAAAGETAIVSVLEKILEDEISHVEAGVRWFRHLCETTGLDPARHYQAIAGAHFTKGLKAPFNRAACDRAGFPPAYYEPLAVD</sequence>
<dbReference type="InterPro" id="IPR007402">
    <property type="entry name" value="DUF455"/>
</dbReference>
<feature type="region of interest" description="Disordered" evidence="1">
    <location>
        <begin position="16"/>
        <end position="40"/>
    </location>
</feature>
<evidence type="ECO:0000313" key="2">
    <source>
        <dbReference type="EMBL" id="PKU25211.1"/>
    </source>
</evidence>
<dbReference type="PANTHER" id="PTHR42782:SF4">
    <property type="entry name" value="DUF455 DOMAIN-CONTAINING PROTEIN"/>
    <property type="match status" value="1"/>
</dbReference>
<dbReference type="InterPro" id="IPR011197">
    <property type="entry name" value="UCP012318"/>
</dbReference>
<evidence type="ECO:0000313" key="3">
    <source>
        <dbReference type="Proteomes" id="UP000233293"/>
    </source>
</evidence>
<dbReference type="CDD" id="cd00657">
    <property type="entry name" value="Ferritin_like"/>
    <property type="match status" value="1"/>
</dbReference>
<dbReference type="OrthoDB" id="9778629at2"/>
<dbReference type="PIRSF" id="PIRSF012318">
    <property type="entry name" value="UCP012318"/>
    <property type="match status" value="1"/>
</dbReference>
<dbReference type="AlphaFoldDB" id="A0A2N3PXW5"/>
<dbReference type="EMBL" id="PIUM01000006">
    <property type="protein sequence ID" value="PKU25211.1"/>
    <property type="molecule type" value="Genomic_DNA"/>
</dbReference>
<dbReference type="SUPFAM" id="SSF47240">
    <property type="entry name" value="Ferritin-like"/>
    <property type="match status" value="1"/>
</dbReference>
<evidence type="ECO:0000256" key="1">
    <source>
        <dbReference type="SAM" id="MobiDB-lite"/>
    </source>
</evidence>
<dbReference type="Proteomes" id="UP000233293">
    <property type="component" value="Unassembled WGS sequence"/>
</dbReference>
<proteinExistence type="predicted"/>
<reference evidence="3" key="1">
    <citation type="submission" date="2017-12" db="EMBL/GenBank/DDBJ databases">
        <title>Draft genome sequence of Telmatospirillum siberiense 26-4b1T, an acidotolerant peatland alphaproteobacterium potentially involved in sulfur cycling.</title>
        <authorList>
            <person name="Hausmann B."/>
            <person name="Pjevac P."/>
            <person name="Schreck K."/>
            <person name="Herbold C.W."/>
            <person name="Daims H."/>
            <person name="Wagner M."/>
            <person name="Pester M."/>
            <person name="Loy A."/>
        </authorList>
    </citation>
    <scope>NUCLEOTIDE SEQUENCE [LARGE SCALE GENOMIC DNA]</scope>
    <source>
        <strain evidence="3">26-4b1</strain>
    </source>
</reference>
<comment type="caution">
    <text evidence="2">The sequence shown here is derived from an EMBL/GenBank/DDBJ whole genome shotgun (WGS) entry which is preliminary data.</text>
</comment>
<gene>
    <name evidence="2" type="ORF">CWS72_07780</name>
</gene>
<accession>A0A2N3PXW5</accession>
<keyword evidence="3" id="KW-1185">Reference proteome</keyword>
<dbReference type="Pfam" id="PF04305">
    <property type="entry name" value="DUF455"/>
    <property type="match status" value="1"/>
</dbReference>
<dbReference type="InterPro" id="IPR009078">
    <property type="entry name" value="Ferritin-like_SF"/>
</dbReference>